<dbReference type="Pfam" id="PF03992">
    <property type="entry name" value="ABM"/>
    <property type="match status" value="1"/>
</dbReference>
<protein>
    <submittedName>
        <fullName evidence="2">Antibiotic biosynthesis monooxygenase</fullName>
    </submittedName>
</protein>
<dbReference type="SUPFAM" id="SSF54909">
    <property type="entry name" value="Dimeric alpha+beta barrel"/>
    <property type="match status" value="1"/>
</dbReference>
<reference evidence="3" key="1">
    <citation type="journal article" date="2019" name="Int. J. Syst. Evol. Microbiol.">
        <title>The Global Catalogue of Microorganisms (GCM) 10K type strain sequencing project: providing services to taxonomists for standard genome sequencing and annotation.</title>
        <authorList>
            <consortium name="The Broad Institute Genomics Platform"/>
            <consortium name="The Broad Institute Genome Sequencing Center for Infectious Disease"/>
            <person name="Wu L."/>
            <person name="Ma J."/>
        </authorList>
    </citation>
    <scope>NUCLEOTIDE SEQUENCE [LARGE SCALE GENOMIC DNA]</scope>
    <source>
        <strain evidence="3">JCM 17017</strain>
    </source>
</reference>
<keyword evidence="2" id="KW-0503">Monooxygenase</keyword>
<keyword evidence="2" id="KW-0560">Oxidoreductase</keyword>
<evidence type="ECO:0000313" key="2">
    <source>
        <dbReference type="EMBL" id="GAA3797499.1"/>
    </source>
</evidence>
<dbReference type="PROSITE" id="PS51725">
    <property type="entry name" value="ABM"/>
    <property type="match status" value="1"/>
</dbReference>
<sequence length="97" mass="10841">MPIIIAGHVAVADDERDTYVAAHADLVRRAREAPGCLDFAISADPLDPGRVNTFERWESREDLDAWRRVARARRTGIRIRGGRVAEYPVEAEVPVFG</sequence>
<evidence type="ECO:0000313" key="3">
    <source>
        <dbReference type="Proteomes" id="UP001501624"/>
    </source>
</evidence>
<dbReference type="GO" id="GO:0004497">
    <property type="term" value="F:monooxygenase activity"/>
    <property type="evidence" value="ECO:0007669"/>
    <property type="project" value="UniProtKB-KW"/>
</dbReference>
<dbReference type="Gene3D" id="3.30.70.100">
    <property type="match status" value="1"/>
</dbReference>
<feature type="domain" description="ABM" evidence="1">
    <location>
        <begin position="3"/>
        <end position="93"/>
    </location>
</feature>
<dbReference type="Proteomes" id="UP001501624">
    <property type="component" value="Unassembled WGS sequence"/>
</dbReference>
<dbReference type="RefSeq" id="WP_237334811.1">
    <property type="nucleotide sequence ID" value="NZ_BAABCM010000001.1"/>
</dbReference>
<organism evidence="2 3">
    <name type="scientific">Amycolatopsis tucumanensis</name>
    <dbReference type="NCBI Taxonomy" id="401106"/>
    <lineage>
        <taxon>Bacteria</taxon>
        <taxon>Bacillati</taxon>
        <taxon>Actinomycetota</taxon>
        <taxon>Actinomycetes</taxon>
        <taxon>Pseudonocardiales</taxon>
        <taxon>Pseudonocardiaceae</taxon>
        <taxon>Amycolatopsis</taxon>
    </lineage>
</organism>
<comment type="caution">
    <text evidence="2">The sequence shown here is derived from an EMBL/GenBank/DDBJ whole genome shotgun (WGS) entry which is preliminary data.</text>
</comment>
<dbReference type="InterPro" id="IPR011008">
    <property type="entry name" value="Dimeric_a/b-barrel"/>
</dbReference>
<name>A0ABP7HK79_9PSEU</name>
<dbReference type="InterPro" id="IPR007138">
    <property type="entry name" value="ABM_dom"/>
</dbReference>
<accession>A0ABP7HK79</accession>
<keyword evidence="3" id="KW-1185">Reference proteome</keyword>
<gene>
    <name evidence="2" type="ORF">GCM10022380_13370</name>
</gene>
<proteinExistence type="predicted"/>
<dbReference type="EMBL" id="BAABCM010000001">
    <property type="protein sequence ID" value="GAA3797499.1"/>
    <property type="molecule type" value="Genomic_DNA"/>
</dbReference>
<evidence type="ECO:0000259" key="1">
    <source>
        <dbReference type="PROSITE" id="PS51725"/>
    </source>
</evidence>